<dbReference type="SUPFAM" id="SSF55874">
    <property type="entry name" value="ATPase domain of HSP90 chaperone/DNA topoisomerase II/histidine kinase"/>
    <property type="match status" value="1"/>
</dbReference>
<dbReference type="Pfam" id="PF02518">
    <property type="entry name" value="HATPase_c"/>
    <property type="match status" value="1"/>
</dbReference>
<dbReference type="GO" id="GO:0046983">
    <property type="term" value="F:protein dimerization activity"/>
    <property type="evidence" value="ECO:0007669"/>
    <property type="project" value="InterPro"/>
</dbReference>
<evidence type="ECO:0000256" key="5">
    <source>
        <dbReference type="ARBA" id="ARBA00022741"/>
    </source>
</evidence>
<dbReference type="Gene3D" id="3.30.565.10">
    <property type="entry name" value="Histidine kinase-like ATPase, C-terminal domain"/>
    <property type="match status" value="1"/>
</dbReference>
<dbReference type="EMBL" id="JAZBJM010000001">
    <property type="protein sequence ID" value="MEM0516897.1"/>
    <property type="molecule type" value="Genomic_DNA"/>
</dbReference>
<dbReference type="Gene3D" id="1.20.5.1930">
    <property type="match status" value="1"/>
</dbReference>
<dbReference type="CDD" id="cd16917">
    <property type="entry name" value="HATPase_UhpB-NarQ-NarX-like"/>
    <property type="match status" value="1"/>
</dbReference>
<dbReference type="EMBL" id="JBANCF010000001">
    <property type="protein sequence ID" value="MEM0572362.1"/>
    <property type="molecule type" value="Genomic_DNA"/>
</dbReference>
<name>A0AB35YTV2_9FLAO</name>
<dbReference type="SMART" id="SM00387">
    <property type="entry name" value="HATPase_c"/>
    <property type="match status" value="1"/>
</dbReference>
<dbReference type="GO" id="GO:0000155">
    <property type="term" value="F:phosphorelay sensor kinase activity"/>
    <property type="evidence" value="ECO:0007669"/>
    <property type="project" value="InterPro"/>
</dbReference>
<evidence type="ECO:0000313" key="15">
    <source>
        <dbReference type="Proteomes" id="UP001390963"/>
    </source>
</evidence>
<dbReference type="Pfam" id="PF07730">
    <property type="entry name" value="HisKA_3"/>
    <property type="match status" value="1"/>
</dbReference>
<keyword evidence="4" id="KW-0808">Transferase</keyword>
<evidence type="ECO:0000259" key="11">
    <source>
        <dbReference type="PROSITE" id="PS50109"/>
    </source>
</evidence>
<dbReference type="InterPro" id="IPR003594">
    <property type="entry name" value="HATPase_dom"/>
</dbReference>
<evidence type="ECO:0000256" key="2">
    <source>
        <dbReference type="ARBA" id="ARBA00012438"/>
    </source>
</evidence>
<evidence type="ECO:0000313" key="13">
    <source>
        <dbReference type="EMBL" id="MEM0572362.1"/>
    </source>
</evidence>
<evidence type="ECO:0000256" key="4">
    <source>
        <dbReference type="ARBA" id="ARBA00022679"/>
    </source>
</evidence>
<comment type="catalytic activity">
    <reaction evidence="1">
        <text>ATP + protein L-histidine = ADP + protein N-phospho-L-histidine.</text>
        <dbReference type="EC" id="2.7.13.3"/>
    </reaction>
</comment>
<protein>
    <recommendedName>
        <fullName evidence="2">histidine kinase</fullName>
        <ecNumber evidence="2">2.7.13.3</ecNumber>
    </recommendedName>
</protein>
<dbReference type="PANTHER" id="PTHR24421:SF10">
    <property type="entry name" value="NITRATE_NITRITE SENSOR PROTEIN NARQ"/>
    <property type="match status" value="1"/>
</dbReference>
<reference evidence="12 15" key="1">
    <citation type="submission" date="2024-01" db="EMBL/GenBank/DDBJ databases">
        <title>Aequorivita flavus sp. nov., isolated from deep-sea sediment.</title>
        <authorList>
            <person name="Chen X."/>
        </authorList>
    </citation>
    <scope>NUCLEOTIDE SEQUENCE</scope>
    <source>
        <strain evidence="12">MCCC 1A16923</strain>
        <strain evidence="13 15">MCCC 1A16935</strain>
    </source>
</reference>
<dbReference type="InterPro" id="IPR036890">
    <property type="entry name" value="HATPase_C_sf"/>
</dbReference>
<dbReference type="InterPro" id="IPR011712">
    <property type="entry name" value="Sig_transdc_His_kin_sub3_dim/P"/>
</dbReference>
<keyword evidence="10" id="KW-1133">Transmembrane helix</keyword>
<evidence type="ECO:0000313" key="14">
    <source>
        <dbReference type="Proteomes" id="UP001388259"/>
    </source>
</evidence>
<proteinExistence type="predicted"/>
<dbReference type="EC" id="2.7.13.3" evidence="2"/>
<dbReference type="Pfam" id="PF13424">
    <property type="entry name" value="TPR_12"/>
    <property type="match status" value="1"/>
</dbReference>
<dbReference type="GO" id="GO:0016020">
    <property type="term" value="C:membrane"/>
    <property type="evidence" value="ECO:0007669"/>
    <property type="project" value="InterPro"/>
</dbReference>
<keyword evidence="9" id="KW-0802">TPR repeat</keyword>
<dbReference type="PROSITE" id="PS50109">
    <property type="entry name" value="HIS_KIN"/>
    <property type="match status" value="1"/>
</dbReference>
<keyword evidence="6 12" id="KW-0418">Kinase</keyword>
<keyword evidence="15" id="KW-1185">Reference proteome</keyword>
<keyword evidence="3" id="KW-0597">Phosphoprotein</keyword>
<accession>A0AB35YTV2</accession>
<evidence type="ECO:0000256" key="9">
    <source>
        <dbReference type="PROSITE-ProRule" id="PRU00339"/>
    </source>
</evidence>
<dbReference type="GO" id="GO:0005524">
    <property type="term" value="F:ATP binding"/>
    <property type="evidence" value="ECO:0007669"/>
    <property type="project" value="UniProtKB-KW"/>
</dbReference>
<keyword evidence="10" id="KW-0812">Transmembrane</keyword>
<dbReference type="PROSITE" id="PS50293">
    <property type="entry name" value="TPR_REGION"/>
    <property type="match status" value="1"/>
</dbReference>
<dbReference type="Proteomes" id="UP001388259">
    <property type="component" value="Unassembled WGS sequence"/>
</dbReference>
<sequence>MLDISTWIKSLLFLITVLFGLSGIGQSKLDSLSQEINSEINTSKKAKLLLERALLYDKSESNKAFKDIEEALEFYRNTGNKEGEVDSYIAYGNLHFWNRNPPKAAHFDSLATALAEKISYKKGRATAVGNLAREFITTGNFKIADSLLIIAINIEENLSPLDRDRLAELYNRTSILKSKRGDNLESLLAIEKAADFAEGSTDNILLSNVYINYANTLSRLTRFDEAVKMHFKVIRLNEKLNNENGLMRAYNNLGIAFKNAGEYEKALMYYNKSLAIGKRLNEYKSMGLTLVNMATVYSALEEFSGIDTLYIQGIKYFEEISDLGGIAFANHNYGNSLVVRKNYIKADTFLLKAYKLRKQIGAELAAASSQSILGKSAFEQNKLKEAETHLLAAETAFYGKNREDRNLKELYGLLKELYTKKGNFEKALYYQTNELDLERTLFTENEKVNTLKTETTYLLEKRDMEMALQNKKQQLVRDRMIFGGGSVVLILLLISLSLWQRRKQLKERHQSQIITLDQQHRLTLTRSLKNAEQEERKKIAHKLHDETGAMLSIALLNLKQFKNDLGVIQSKVEDKLTTTQKLLGEISENVRSISHTLMPVALEKYGLKPAIHDLVSAVNTSEKLKVEEIFEGLENTNDWSEEFCLTVYRIVQEVMNNIIKHAQASHVLLQIVELEDSVTIYIEDNGTGIKQDIEQEGTGLRMLKSNVAYLNGTLEINGNQNSGTFILAELPIEKKEITN</sequence>
<keyword evidence="5" id="KW-0547">Nucleotide-binding</keyword>
<dbReference type="SUPFAM" id="SSF48452">
    <property type="entry name" value="TPR-like"/>
    <property type="match status" value="2"/>
</dbReference>
<evidence type="ECO:0000256" key="1">
    <source>
        <dbReference type="ARBA" id="ARBA00000085"/>
    </source>
</evidence>
<dbReference type="SMART" id="SM00028">
    <property type="entry name" value="TPR"/>
    <property type="match status" value="5"/>
</dbReference>
<keyword evidence="7" id="KW-0067">ATP-binding</keyword>
<evidence type="ECO:0000256" key="3">
    <source>
        <dbReference type="ARBA" id="ARBA00022553"/>
    </source>
</evidence>
<dbReference type="InterPro" id="IPR019734">
    <property type="entry name" value="TPR_rpt"/>
</dbReference>
<feature type="repeat" description="TPR" evidence="9">
    <location>
        <begin position="247"/>
        <end position="280"/>
    </location>
</feature>
<dbReference type="PROSITE" id="PS50005">
    <property type="entry name" value="TPR"/>
    <property type="match status" value="1"/>
</dbReference>
<dbReference type="InterPro" id="IPR050482">
    <property type="entry name" value="Sensor_HK_TwoCompSys"/>
</dbReference>
<evidence type="ECO:0000256" key="6">
    <source>
        <dbReference type="ARBA" id="ARBA00022777"/>
    </source>
</evidence>
<evidence type="ECO:0000256" key="7">
    <source>
        <dbReference type="ARBA" id="ARBA00022840"/>
    </source>
</evidence>
<organism evidence="12 14">
    <name type="scientific">Aequorivita flava</name>
    <dbReference type="NCBI Taxonomy" id="3114371"/>
    <lineage>
        <taxon>Bacteria</taxon>
        <taxon>Pseudomonadati</taxon>
        <taxon>Bacteroidota</taxon>
        <taxon>Flavobacteriia</taxon>
        <taxon>Flavobacteriales</taxon>
        <taxon>Flavobacteriaceae</taxon>
        <taxon>Aequorivita</taxon>
    </lineage>
</organism>
<gene>
    <name evidence="13" type="ORF">VZD24_02435</name>
    <name evidence="12" type="ORF">VZD85_00925</name>
</gene>
<evidence type="ECO:0000256" key="10">
    <source>
        <dbReference type="SAM" id="Phobius"/>
    </source>
</evidence>
<evidence type="ECO:0000313" key="12">
    <source>
        <dbReference type="EMBL" id="MEM0516897.1"/>
    </source>
</evidence>
<feature type="transmembrane region" description="Helical" evidence="10">
    <location>
        <begin position="480"/>
        <end position="499"/>
    </location>
</feature>
<dbReference type="AlphaFoldDB" id="A0AB35YTV2"/>
<feature type="domain" description="Histidine kinase" evidence="11">
    <location>
        <begin position="538"/>
        <end position="734"/>
    </location>
</feature>
<dbReference type="InterPro" id="IPR005467">
    <property type="entry name" value="His_kinase_dom"/>
</dbReference>
<dbReference type="Proteomes" id="UP001390963">
    <property type="component" value="Unassembled WGS sequence"/>
</dbReference>
<comment type="caution">
    <text evidence="12">The sequence shown here is derived from an EMBL/GenBank/DDBJ whole genome shotgun (WGS) entry which is preliminary data.</text>
</comment>
<evidence type="ECO:0000256" key="8">
    <source>
        <dbReference type="ARBA" id="ARBA00023012"/>
    </source>
</evidence>
<dbReference type="Gene3D" id="1.25.40.10">
    <property type="entry name" value="Tetratricopeptide repeat domain"/>
    <property type="match status" value="3"/>
</dbReference>
<keyword evidence="10" id="KW-0472">Membrane</keyword>
<dbReference type="RefSeq" id="WP_279447895.1">
    <property type="nucleotide sequence ID" value="NZ_JAZBJM010000001.1"/>
</dbReference>
<dbReference type="PANTHER" id="PTHR24421">
    <property type="entry name" value="NITRATE/NITRITE SENSOR PROTEIN NARX-RELATED"/>
    <property type="match status" value="1"/>
</dbReference>
<dbReference type="InterPro" id="IPR011990">
    <property type="entry name" value="TPR-like_helical_dom_sf"/>
</dbReference>
<keyword evidence="8" id="KW-0902">Two-component regulatory system</keyword>